<dbReference type="Pfam" id="PF09933">
    <property type="entry name" value="DUF2165"/>
    <property type="match status" value="1"/>
</dbReference>
<gene>
    <name evidence="2" type="ORF">DRV85_07715</name>
</gene>
<dbReference type="RefSeq" id="WP_113288870.1">
    <property type="nucleotide sequence ID" value="NZ_QNTQ01000006.1"/>
</dbReference>
<dbReference type="InterPro" id="IPR018681">
    <property type="entry name" value="DUF2165_transmembrane"/>
</dbReference>
<comment type="caution">
    <text evidence="2">The sequence shown here is derived from an EMBL/GenBank/DDBJ whole genome shotgun (WGS) entry which is preliminary data.</text>
</comment>
<dbReference type="Proteomes" id="UP000253370">
    <property type="component" value="Unassembled WGS sequence"/>
</dbReference>
<proteinExistence type="predicted"/>
<keyword evidence="1" id="KW-0812">Transmembrane</keyword>
<feature type="transmembrane region" description="Helical" evidence="1">
    <location>
        <begin position="72"/>
        <end position="99"/>
    </location>
</feature>
<organism evidence="2 3">
    <name type="scientific">Rhodosalinus halophilus</name>
    <dbReference type="NCBI Taxonomy" id="2259333"/>
    <lineage>
        <taxon>Bacteria</taxon>
        <taxon>Pseudomonadati</taxon>
        <taxon>Pseudomonadota</taxon>
        <taxon>Alphaproteobacteria</taxon>
        <taxon>Rhodobacterales</taxon>
        <taxon>Paracoccaceae</taxon>
        <taxon>Rhodosalinus</taxon>
    </lineage>
</organism>
<reference evidence="2 3" key="1">
    <citation type="submission" date="2018-07" db="EMBL/GenBank/DDBJ databases">
        <title>Rhodosalinus sp. strain E84T genomic sequence and assembly.</title>
        <authorList>
            <person name="Liu Z.-W."/>
            <person name="Lu D.-C."/>
        </authorList>
    </citation>
    <scope>NUCLEOTIDE SEQUENCE [LARGE SCALE GENOMIC DNA]</scope>
    <source>
        <strain evidence="2 3">E84</strain>
    </source>
</reference>
<keyword evidence="3" id="KW-1185">Reference proteome</keyword>
<protein>
    <submittedName>
        <fullName evidence="2">DUF2165 domain-containing protein</fullName>
    </submittedName>
</protein>
<sequence>MSEAVLLLVQAAMTGAIAAWMIVGALDNWLKPGINRETVAEILRMDRLAEAYPELFAQVRERRVTSPRAISALFRLVVIWETLAALVLAFGTVLLLAAVAGWTAPGTARAVSALGASAFTLTWAGFLVGGNWFLYWMCHFYGQFTHFLLAIWGLGVTLLLVSGG</sequence>
<name>A0A365U994_9RHOB</name>
<dbReference type="EMBL" id="QNTQ01000006">
    <property type="protein sequence ID" value="RBI85613.1"/>
    <property type="molecule type" value="Genomic_DNA"/>
</dbReference>
<dbReference type="OrthoDB" id="7850916at2"/>
<dbReference type="AlphaFoldDB" id="A0A365U994"/>
<keyword evidence="1" id="KW-0472">Membrane</keyword>
<feature type="transmembrane region" description="Helical" evidence="1">
    <location>
        <begin position="111"/>
        <end position="134"/>
    </location>
</feature>
<evidence type="ECO:0000256" key="1">
    <source>
        <dbReference type="SAM" id="Phobius"/>
    </source>
</evidence>
<evidence type="ECO:0000313" key="3">
    <source>
        <dbReference type="Proteomes" id="UP000253370"/>
    </source>
</evidence>
<evidence type="ECO:0000313" key="2">
    <source>
        <dbReference type="EMBL" id="RBI85613.1"/>
    </source>
</evidence>
<keyword evidence="1" id="KW-1133">Transmembrane helix</keyword>
<feature type="transmembrane region" description="Helical" evidence="1">
    <location>
        <begin position="140"/>
        <end position="161"/>
    </location>
</feature>
<accession>A0A365U994</accession>